<keyword evidence="1" id="KW-0732">Signal</keyword>
<comment type="caution">
    <text evidence="3">The sequence shown here is derived from an EMBL/GenBank/DDBJ whole genome shotgun (WGS) entry which is preliminary data.</text>
</comment>
<evidence type="ECO:0000313" key="4">
    <source>
        <dbReference type="Proteomes" id="UP000294547"/>
    </source>
</evidence>
<dbReference type="RefSeq" id="WP_165644770.1">
    <property type="nucleotide sequence ID" value="NZ_BSPM01000008.1"/>
</dbReference>
<evidence type="ECO:0000259" key="2">
    <source>
        <dbReference type="Pfam" id="PF03886"/>
    </source>
</evidence>
<proteinExistence type="predicted"/>
<evidence type="ECO:0000256" key="1">
    <source>
        <dbReference type="SAM" id="SignalP"/>
    </source>
</evidence>
<reference evidence="3 4" key="1">
    <citation type="submission" date="2019-03" db="EMBL/GenBank/DDBJ databases">
        <title>Genomic Encyclopedia of Type Strains, Phase IV (KMG-IV): sequencing the most valuable type-strain genomes for metagenomic binning, comparative biology and taxonomic classification.</title>
        <authorList>
            <person name="Goeker M."/>
        </authorList>
    </citation>
    <scope>NUCLEOTIDE SEQUENCE [LARGE SCALE GENOMIC DNA]</scope>
    <source>
        <strain evidence="3 4">DSM 102969</strain>
    </source>
</reference>
<feature type="chain" id="PRO_5020697917" evidence="1">
    <location>
        <begin position="34"/>
        <end position="204"/>
    </location>
</feature>
<name>A0A4R6RLX4_9HYPH</name>
<dbReference type="EMBL" id="SNXY01000006">
    <property type="protein sequence ID" value="TDP87671.1"/>
    <property type="molecule type" value="Genomic_DNA"/>
</dbReference>
<sequence>MSDRRPAPSIARRLAPAFALALALAGCASLGGAKPPAIYDISAPTDFAGLRTGTARQLLVPLPTAIDALGSARIVVREPVGKLSYYPGATWSDELPSLVQTKLVRAFENSGRAKVGRPGESLAIDYQVIVDIRAFELDVSQGRSAHVALGVKLLDDRTGKVKATKVFDAVVPAGSDAADAVVRALDAAADRALTDVVVWTAGLI</sequence>
<dbReference type="Gene3D" id="3.40.50.10610">
    <property type="entry name" value="ABC-type transport auxiliary lipoprotein component"/>
    <property type="match status" value="1"/>
</dbReference>
<dbReference type="PROSITE" id="PS51257">
    <property type="entry name" value="PROKAR_LIPOPROTEIN"/>
    <property type="match status" value="1"/>
</dbReference>
<evidence type="ECO:0000313" key="3">
    <source>
        <dbReference type="EMBL" id="TDP87671.1"/>
    </source>
</evidence>
<keyword evidence="4" id="KW-1185">Reference proteome</keyword>
<feature type="signal peptide" evidence="1">
    <location>
        <begin position="1"/>
        <end position="33"/>
    </location>
</feature>
<dbReference type="Pfam" id="PF03886">
    <property type="entry name" value="ABC_trans_aux"/>
    <property type="match status" value="1"/>
</dbReference>
<accession>A0A4R6RLX4</accession>
<organism evidence="3 4">
    <name type="scientific">Oharaeibacter diazotrophicus</name>
    <dbReference type="NCBI Taxonomy" id="1920512"/>
    <lineage>
        <taxon>Bacteria</taxon>
        <taxon>Pseudomonadati</taxon>
        <taxon>Pseudomonadota</taxon>
        <taxon>Alphaproteobacteria</taxon>
        <taxon>Hyphomicrobiales</taxon>
        <taxon>Pleomorphomonadaceae</taxon>
        <taxon>Oharaeibacter</taxon>
    </lineage>
</organism>
<dbReference type="AlphaFoldDB" id="A0A4R6RLX4"/>
<dbReference type="InterPro" id="IPR005586">
    <property type="entry name" value="ABC_trans_aux"/>
</dbReference>
<gene>
    <name evidence="3" type="ORF">EDD54_1570</name>
</gene>
<dbReference type="Proteomes" id="UP000294547">
    <property type="component" value="Unassembled WGS sequence"/>
</dbReference>
<protein>
    <submittedName>
        <fullName evidence="3">Cholesterol transport system auxiliary component</fullName>
    </submittedName>
</protein>
<feature type="domain" description="ABC-type transport auxiliary lipoprotein component" evidence="2">
    <location>
        <begin position="39"/>
        <end position="196"/>
    </location>
</feature>
<dbReference type="SUPFAM" id="SSF159594">
    <property type="entry name" value="XCC0632-like"/>
    <property type="match status" value="1"/>
</dbReference>